<dbReference type="InterPro" id="IPR036322">
    <property type="entry name" value="WD40_repeat_dom_sf"/>
</dbReference>
<comment type="caution">
    <text evidence="2">The sequence shown here is derived from an EMBL/GenBank/DDBJ whole genome shotgun (WGS) entry which is preliminary data.</text>
</comment>
<dbReference type="InterPro" id="IPR015943">
    <property type="entry name" value="WD40/YVTN_repeat-like_dom_sf"/>
</dbReference>
<dbReference type="AlphaFoldDB" id="A0A9P7DZR8"/>
<dbReference type="Proteomes" id="UP000807769">
    <property type="component" value="Unassembled WGS sequence"/>
</dbReference>
<sequence>MTIYEFDTSTLETVGTPFEGHTSTLAITSLALSFHGALLLSAADIDDTIKLCAFESRQLLASFDVQSPITLALSSDSRQFAYAVYTDEDDDNIIYICNTPPDILAQTSARKKSARRDLLNSDAAPRLPAGRRRSPTSVISMVPRPPPTINPQQSVFLRLSKLFRFSPRTSAVYPSQNSHLRDPLDVPATLPLPSHLSGQASTPFDHASLDLIKLTMYD</sequence>
<dbReference type="EMBL" id="JABBWG010000044">
    <property type="protein sequence ID" value="KAG1807284.1"/>
    <property type="molecule type" value="Genomic_DNA"/>
</dbReference>
<evidence type="ECO:0000313" key="2">
    <source>
        <dbReference type="EMBL" id="KAG1807284.1"/>
    </source>
</evidence>
<proteinExistence type="predicted"/>
<feature type="region of interest" description="Disordered" evidence="1">
    <location>
        <begin position="115"/>
        <end position="152"/>
    </location>
</feature>
<accession>A0A9P7DZR8</accession>
<dbReference type="RefSeq" id="XP_041187953.1">
    <property type="nucleotide sequence ID" value="XM_041341018.1"/>
</dbReference>
<organism evidence="2 3">
    <name type="scientific">Suillus subaureus</name>
    <dbReference type="NCBI Taxonomy" id="48587"/>
    <lineage>
        <taxon>Eukaryota</taxon>
        <taxon>Fungi</taxon>
        <taxon>Dikarya</taxon>
        <taxon>Basidiomycota</taxon>
        <taxon>Agaricomycotina</taxon>
        <taxon>Agaricomycetes</taxon>
        <taxon>Agaricomycetidae</taxon>
        <taxon>Boletales</taxon>
        <taxon>Suillineae</taxon>
        <taxon>Suillaceae</taxon>
        <taxon>Suillus</taxon>
    </lineage>
</organism>
<dbReference type="SUPFAM" id="SSF50978">
    <property type="entry name" value="WD40 repeat-like"/>
    <property type="match status" value="1"/>
</dbReference>
<reference evidence="2" key="1">
    <citation type="journal article" date="2020" name="New Phytol.">
        <title>Comparative genomics reveals dynamic genome evolution in host specialist ectomycorrhizal fungi.</title>
        <authorList>
            <person name="Lofgren L.A."/>
            <person name="Nguyen N.H."/>
            <person name="Vilgalys R."/>
            <person name="Ruytinx J."/>
            <person name="Liao H.L."/>
            <person name="Branco S."/>
            <person name="Kuo A."/>
            <person name="LaButti K."/>
            <person name="Lipzen A."/>
            <person name="Andreopoulos W."/>
            <person name="Pangilinan J."/>
            <person name="Riley R."/>
            <person name="Hundley H."/>
            <person name="Na H."/>
            <person name="Barry K."/>
            <person name="Grigoriev I.V."/>
            <person name="Stajich J.E."/>
            <person name="Kennedy P.G."/>
        </authorList>
    </citation>
    <scope>NUCLEOTIDE SEQUENCE</scope>
    <source>
        <strain evidence="2">MN1</strain>
    </source>
</reference>
<name>A0A9P7DZR8_9AGAM</name>
<protein>
    <submittedName>
        <fullName evidence="2">Uncharacterized protein</fullName>
    </submittedName>
</protein>
<gene>
    <name evidence="2" type="ORF">BJ212DRAFT_1485696</name>
</gene>
<evidence type="ECO:0000313" key="3">
    <source>
        <dbReference type="Proteomes" id="UP000807769"/>
    </source>
</evidence>
<evidence type="ECO:0000256" key="1">
    <source>
        <dbReference type="SAM" id="MobiDB-lite"/>
    </source>
</evidence>
<keyword evidence="3" id="KW-1185">Reference proteome</keyword>
<dbReference type="GeneID" id="64635034"/>
<dbReference type="Gene3D" id="2.130.10.10">
    <property type="entry name" value="YVTN repeat-like/Quinoprotein amine dehydrogenase"/>
    <property type="match status" value="1"/>
</dbReference>
<dbReference type="OrthoDB" id="2689684at2759"/>